<dbReference type="RefSeq" id="WP_059055920.1">
    <property type="nucleotide sequence ID" value="NZ_LOJF01000012.1"/>
</dbReference>
<dbReference type="EMBL" id="LOJF01000012">
    <property type="protein sequence ID" value="KUH57658.1"/>
    <property type="molecule type" value="Genomic_DNA"/>
</dbReference>
<dbReference type="SUPFAM" id="SSF50475">
    <property type="entry name" value="FMN-binding split barrel"/>
    <property type="match status" value="1"/>
</dbReference>
<evidence type="ECO:0000313" key="3">
    <source>
        <dbReference type="EMBL" id="KUH57658.1"/>
    </source>
</evidence>
<feature type="domain" description="Flavin reductase like" evidence="2">
    <location>
        <begin position="21"/>
        <end position="174"/>
    </location>
</feature>
<evidence type="ECO:0000256" key="1">
    <source>
        <dbReference type="ARBA" id="ARBA00038054"/>
    </source>
</evidence>
<sequence length="177" mass="19361">MGEKIDVLEHAGGILTAVNRGVLLTSAAHGKVNTMTISWGTLGVEWARPVFVTFVREGRFTRTLLDETGEFTIGVPGEGFDRRILARAGSITGRDIDKIAELGLHTVEPQVVSVPAIAETALTLECRVVHHQLQDRKALPADILARFYPEDVPSTNCDSNRDMHIAYYGEVVAAYTM</sequence>
<dbReference type="GO" id="GO:0010181">
    <property type="term" value="F:FMN binding"/>
    <property type="evidence" value="ECO:0007669"/>
    <property type="project" value="InterPro"/>
</dbReference>
<gene>
    <name evidence="3" type="ORF">AUL39_10105</name>
</gene>
<evidence type="ECO:0000313" key="4">
    <source>
        <dbReference type="Proteomes" id="UP000054078"/>
    </source>
</evidence>
<accession>A0A117J420</accession>
<dbReference type="PANTHER" id="PTHR43567">
    <property type="entry name" value="FLAVOREDOXIN-RELATED-RELATED"/>
    <property type="match status" value="1"/>
</dbReference>
<evidence type="ECO:0000259" key="2">
    <source>
        <dbReference type="Pfam" id="PF01613"/>
    </source>
</evidence>
<reference evidence="3 4" key="1">
    <citation type="submission" date="2015-12" db="EMBL/GenBank/DDBJ databases">
        <title>Draft Genome Sequence of Olsenella scatoligenes SK9K4T; a Producer of 3-Methylindole- (skatole) and 4-Methylphenol- (p-cresol) Isolated from Pig Feces.</title>
        <authorList>
            <person name="Li X."/>
            <person name="Borg B."/>
            <person name="Canibe N."/>
        </authorList>
    </citation>
    <scope>NUCLEOTIDE SEQUENCE [LARGE SCALE GENOMIC DNA]</scope>
    <source>
        <strain evidence="3 4">SK9K4</strain>
    </source>
</reference>
<dbReference type="STRING" id="1299998.AUL39_10105"/>
<keyword evidence="4" id="KW-1185">Reference proteome</keyword>
<dbReference type="InterPro" id="IPR002563">
    <property type="entry name" value="Flavin_Rdtase-like_dom"/>
</dbReference>
<name>A0A117J420_TRASO</name>
<protein>
    <submittedName>
        <fullName evidence="3">Conserved protein/domain typically associated with flavoprotein oxygenase, DIM6/NTAB family</fullName>
    </submittedName>
</protein>
<dbReference type="InterPro" id="IPR012349">
    <property type="entry name" value="Split_barrel_FMN-bd"/>
</dbReference>
<dbReference type="InterPro" id="IPR052174">
    <property type="entry name" value="Flavoredoxin"/>
</dbReference>
<comment type="caution">
    <text evidence="3">The sequence shown here is derived from an EMBL/GenBank/DDBJ whole genome shotgun (WGS) entry which is preliminary data.</text>
</comment>
<dbReference type="Proteomes" id="UP000054078">
    <property type="component" value="Unassembled WGS sequence"/>
</dbReference>
<dbReference type="PANTHER" id="PTHR43567:SF5">
    <property type="entry name" value="HYPOTHETICAL CYTOSOLIC PROTEIN"/>
    <property type="match status" value="1"/>
</dbReference>
<comment type="similarity">
    <text evidence="1">Belongs to the flavoredoxin family.</text>
</comment>
<dbReference type="AlphaFoldDB" id="A0A117J420"/>
<proteinExistence type="inferred from homology"/>
<dbReference type="OrthoDB" id="9792436at2"/>
<organism evidence="3 4">
    <name type="scientific">Tractidigestivibacter scatoligenes</name>
    <name type="common">Olsenella scatoligenes</name>
    <dbReference type="NCBI Taxonomy" id="1299998"/>
    <lineage>
        <taxon>Bacteria</taxon>
        <taxon>Bacillati</taxon>
        <taxon>Actinomycetota</taxon>
        <taxon>Coriobacteriia</taxon>
        <taxon>Coriobacteriales</taxon>
        <taxon>Atopobiaceae</taxon>
        <taxon>Tractidigestivibacter</taxon>
    </lineage>
</organism>
<dbReference type="Gene3D" id="2.30.110.10">
    <property type="entry name" value="Electron Transport, Fmn-binding Protein, Chain A"/>
    <property type="match status" value="1"/>
</dbReference>
<dbReference type="GO" id="GO:0016646">
    <property type="term" value="F:oxidoreductase activity, acting on the CH-NH group of donors, NAD or NADP as acceptor"/>
    <property type="evidence" value="ECO:0007669"/>
    <property type="project" value="UniProtKB-ARBA"/>
</dbReference>
<dbReference type="Pfam" id="PF01613">
    <property type="entry name" value="Flavin_Reduct"/>
    <property type="match status" value="1"/>
</dbReference>